<comment type="caution">
    <text evidence="9">The sequence shown here is derived from an EMBL/GenBank/DDBJ whole genome shotgun (WGS) entry which is preliminary data.</text>
</comment>
<dbReference type="Proteomes" id="UP000318693">
    <property type="component" value="Unassembled WGS sequence"/>
</dbReference>
<dbReference type="InterPro" id="IPR006549">
    <property type="entry name" value="HAD-SF_hydro_IIIA"/>
</dbReference>
<dbReference type="GO" id="GO:0046872">
    <property type="term" value="F:metal ion binding"/>
    <property type="evidence" value="ECO:0007669"/>
    <property type="project" value="UniProtKB-KW"/>
</dbReference>
<sequence>MAATSVVIPWAAVAHRVRGTLAYRGVAAWPPPVRAVLLDRDGTLVHDVPYNGDPELVRPVDDAARALARLRAVGLRLGLVTNQSGIGRGRLTPAAVAAVNARVESALGPFETVQVCPHAPEEGCACRKPGPGLVLRAAAALGVAPHECVVVGDIGADVGAALAAGAHVVLVPTPVTRPQEVATAPVVAPTLLNAVEIVLRLAGRAAHGRFAEAHPAAAPRGAGADPSGPLAPPAAGTLALAGEVRT</sequence>
<evidence type="ECO:0000256" key="4">
    <source>
        <dbReference type="ARBA" id="ARBA00022723"/>
    </source>
</evidence>
<evidence type="ECO:0000256" key="6">
    <source>
        <dbReference type="ARBA" id="ARBA00023277"/>
    </source>
</evidence>
<dbReference type="InterPro" id="IPR023214">
    <property type="entry name" value="HAD_sf"/>
</dbReference>
<name>A0A552WJ04_9MICO</name>
<dbReference type="Pfam" id="PF13242">
    <property type="entry name" value="Hydrolase_like"/>
    <property type="match status" value="1"/>
</dbReference>
<keyword evidence="3" id="KW-0963">Cytoplasm</keyword>
<comment type="similarity">
    <text evidence="2">Belongs to the GmhB family.</text>
</comment>
<dbReference type="Gene3D" id="3.40.50.1000">
    <property type="entry name" value="HAD superfamily/HAD-like"/>
    <property type="match status" value="1"/>
</dbReference>
<evidence type="ECO:0000256" key="7">
    <source>
        <dbReference type="ARBA" id="ARBA00031828"/>
    </source>
</evidence>
<evidence type="ECO:0000256" key="8">
    <source>
        <dbReference type="SAM" id="MobiDB-lite"/>
    </source>
</evidence>
<dbReference type="InterPro" id="IPR036412">
    <property type="entry name" value="HAD-like_sf"/>
</dbReference>
<dbReference type="PANTHER" id="PTHR42891:SF1">
    <property type="entry name" value="D-GLYCERO-BETA-D-MANNO-HEPTOSE-1,7-BISPHOSPHATE 7-PHOSPHATASE"/>
    <property type="match status" value="1"/>
</dbReference>
<organism evidence="9 10">
    <name type="scientific">Georgenia yuyongxinii</name>
    <dbReference type="NCBI Taxonomy" id="2589797"/>
    <lineage>
        <taxon>Bacteria</taxon>
        <taxon>Bacillati</taxon>
        <taxon>Actinomycetota</taxon>
        <taxon>Actinomycetes</taxon>
        <taxon>Micrococcales</taxon>
        <taxon>Bogoriellaceae</taxon>
        <taxon>Georgenia</taxon>
    </lineage>
</organism>
<dbReference type="NCBIfam" id="TIGR01662">
    <property type="entry name" value="HAD-SF-IIIA"/>
    <property type="match status" value="1"/>
</dbReference>
<dbReference type="GO" id="GO:0005975">
    <property type="term" value="P:carbohydrate metabolic process"/>
    <property type="evidence" value="ECO:0007669"/>
    <property type="project" value="InterPro"/>
</dbReference>
<dbReference type="SUPFAM" id="SSF56784">
    <property type="entry name" value="HAD-like"/>
    <property type="match status" value="1"/>
</dbReference>
<dbReference type="PANTHER" id="PTHR42891">
    <property type="entry name" value="D-GLYCERO-BETA-D-MANNO-HEPTOSE-1,7-BISPHOSPHATE 7-PHOSPHATASE"/>
    <property type="match status" value="1"/>
</dbReference>
<dbReference type="EMBL" id="VJXR01000159">
    <property type="protein sequence ID" value="TRW42717.1"/>
    <property type="molecule type" value="Genomic_DNA"/>
</dbReference>
<proteinExistence type="inferred from homology"/>
<protein>
    <recommendedName>
        <fullName evidence="7">D,D-heptose 1,7-bisphosphate phosphatase</fullName>
    </recommendedName>
</protein>
<evidence type="ECO:0000313" key="10">
    <source>
        <dbReference type="Proteomes" id="UP000318693"/>
    </source>
</evidence>
<dbReference type="GO" id="GO:0016791">
    <property type="term" value="F:phosphatase activity"/>
    <property type="evidence" value="ECO:0007669"/>
    <property type="project" value="InterPro"/>
</dbReference>
<dbReference type="NCBIfam" id="TIGR01509">
    <property type="entry name" value="HAD-SF-IA-v3"/>
    <property type="match status" value="1"/>
</dbReference>
<comment type="subcellular location">
    <subcellularLocation>
        <location evidence="1">Cytoplasm</location>
    </subcellularLocation>
</comment>
<reference evidence="9 10" key="1">
    <citation type="submission" date="2019-07" db="EMBL/GenBank/DDBJ databases">
        <title>Georgenia wutianyii sp. nov. and Georgenia *** sp. nov. isolated from plateau pika (Ochotona curzoniae) in the Qinghai-Tibet plateau of China.</title>
        <authorList>
            <person name="Tian Z."/>
        </authorList>
    </citation>
    <scope>NUCLEOTIDE SEQUENCE [LARGE SCALE GENOMIC DNA]</scope>
    <source>
        <strain evidence="9 10">Z446</strain>
    </source>
</reference>
<evidence type="ECO:0000256" key="1">
    <source>
        <dbReference type="ARBA" id="ARBA00004496"/>
    </source>
</evidence>
<evidence type="ECO:0000313" key="9">
    <source>
        <dbReference type="EMBL" id="TRW42717.1"/>
    </source>
</evidence>
<dbReference type="NCBIfam" id="TIGR01656">
    <property type="entry name" value="Histidinol-ppas"/>
    <property type="match status" value="1"/>
</dbReference>
<evidence type="ECO:0000256" key="2">
    <source>
        <dbReference type="ARBA" id="ARBA00005628"/>
    </source>
</evidence>
<dbReference type="InterPro" id="IPR006439">
    <property type="entry name" value="HAD-SF_hydro_IA"/>
</dbReference>
<keyword evidence="4" id="KW-0479">Metal-binding</keyword>
<keyword evidence="6" id="KW-0119">Carbohydrate metabolism</keyword>
<dbReference type="InterPro" id="IPR004446">
    <property type="entry name" value="Heptose_bisP_phosphatase"/>
</dbReference>
<keyword evidence="5 9" id="KW-0378">Hydrolase</keyword>
<dbReference type="InterPro" id="IPR006543">
    <property type="entry name" value="Histidinol-phos"/>
</dbReference>
<keyword evidence="10" id="KW-1185">Reference proteome</keyword>
<accession>A0A552WJ04</accession>
<dbReference type="AlphaFoldDB" id="A0A552WJ04"/>
<dbReference type="GO" id="GO:0005737">
    <property type="term" value="C:cytoplasm"/>
    <property type="evidence" value="ECO:0007669"/>
    <property type="project" value="UniProtKB-SubCell"/>
</dbReference>
<evidence type="ECO:0000256" key="3">
    <source>
        <dbReference type="ARBA" id="ARBA00022490"/>
    </source>
</evidence>
<evidence type="ECO:0000256" key="5">
    <source>
        <dbReference type="ARBA" id="ARBA00022801"/>
    </source>
</evidence>
<gene>
    <name evidence="9" type="ORF">FJ693_20380</name>
</gene>
<feature type="region of interest" description="Disordered" evidence="8">
    <location>
        <begin position="216"/>
        <end position="246"/>
    </location>
</feature>